<keyword evidence="11" id="KW-0119">Carbohydrate metabolism</keyword>
<evidence type="ECO:0000256" key="3">
    <source>
        <dbReference type="ARBA" id="ARBA00022525"/>
    </source>
</evidence>
<evidence type="ECO:0000256" key="7">
    <source>
        <dbReference type="ARBA" id="ARBA00023002"/>
    </source>
</evidence>
<dbReference type="EMBL" id="HF935680">
    <property type="protein sequence ID" value="CCX12196.1"/>
    <property type="molecule type" value="Genomic_DNA"/>
</dbReference>
<keyword evidence="8" id="KW-0186">Copper</keyword>
<reference evidence="18 19" key="1">
    <citation type="journal article" date="2013" name="PLoS Genet.">
        <title>The genome and development-dependent transcriptomes of Pyronema confluens: a window into fungal evolution.</title>
        <authorList>
            <person name="Traeger S."/>
            <person name="Altegoer F."/>
            <person name="Freitag M."/>
            <person name="Gabaldon T."/>
            <person name="Kempken F."/>
            <person name="Kumar A."/>
            <person name="Marcet-Houben M."/>
            <person name="Poggeler S."/>
            <person name="Stajich J.E."/>
            <person name="Nowrousian M."/>
        </authorList>
    </citation>
    <scope>NUCLEOTIDE SEQUENCE [LARGE SCALE GENOMIC DNA]</scope>
    <source>
        <strain evidence="19">CBS 100304</strain>
        <tissue evidence="18">Vegetative mycelium</tissue>
    </source>
</reference>
<evidence type="ECO:0000256" key="16">
    <source>
        <dbReference type="SAM" id="SignalP"/>
    </source>
</evidence>
<evidence type="ECO:0000256" key="1">
    <source>
        <dbReference type="ARBA" id="ARBA00001973"/>
    </source>
</evidence>
<evidence type="ECO:0000256" key="10">
    <source>
        <dbReference type="ARBA" id="ARBA00023157"/>
    </source>
</evidence>
<evidence type="ECO:0000256" key="8">
    <source>
        <dbReference type="ARBA" id="ARBA00023008"/>
    </source>
</evidence>
<accession>U4L5V7</accession>
<dbReference type="GO" id="GO:0004497">
    <property type="term" value="F:monooxygenase activity"/>
    <property type="evidence" value="ECO:0007669"/>
    <property type="project" value="UniProtKB-KW"/>
</dbReference>
<proteinExistence type="inferred from homology"/>
<dbReference type="Pfam" id="PF03443">
    <property type="entry name" value="AA9"/>
    <property type="match status" value="1"/>
</dbReference>
<evidence type="ECO:0000256" key="15">
    <source>
        <dbReference type="ARBA" id="ARBA00047174"/>
    </source>
</evidence>
<dbReference type="OrthoDB" id="5371657at2759"/>
<evidence type="ECO:0000256" key="6">
    <source>
        <dbReference type="ARBA" id="ARBA00023001"/>
    </source>
</evidence>
<evidence type="ECO:0000259" key="17">
    <source>
        <dbReference type="Pfam" id="PF03443"/>
    </source>
</evidence>
<evidence type="ECO:0000256" key="5">
    <source>
        <dbReference type="ARBA" id="ARBA00022729"/>
    </source>
</evidence>
<keyword evidence="7" id="KW-0560">Oxidoreductase</keyword>
<dbReference type="AlphaFoldDB" id="U4L5V7"/>
<protein>
    <recommendedName>
        <fullName evidence="15">lytic cellulose monooxygenase (C4-dehydrogenating)</fullName>
        <ecNumber evidence="15">1.14.99.56</ecNumber>
    </recommendedName>
</protein>
<dbReference type="GO" id="GO:0030245">
    <property type="term" value="P:cellulose catabolic process"/>
    <property type="evidence" value="ECO:0007669"/>
    <property type="project" value="UniProtKB-KW"/>
</dbReference>
<comment type="cofactor">
    <cofactor evidence="1">
        <name>Cu(2+)</name>
        <dbReference type="ChEBI" id="CHEBI:29036"/>
    </cofactor>
</comment>
<evidence type="ECO:0000313" key="19">
    <source>
        <dbReference type="Proteomes" id="UP000018144"/>
    </source>
</evidence>
<dbReference type="GO" id="GO:0005576">
    <property type="term" value="C:extracellular region"/>
    <property type="evidence" value="ECO:0007669"/>
    <property type="project" value="UniProtKB-SubCell"/>
</dbReference>
<comment type="subcellular location">
    <subcellularLocation>
        <location evidence="2">Secreted</location>
    </subcellularLocation>
</comment>
<dbReference type="PANTHER" id="PTHR33353:SF10">
    <property type="entry name" value="ENDO-BETA-1,4-GLUCANASE D"/>
    <property type="match status" value="1"/>
</dbReference>
<feature type="domain" description="Auxiliary Activity family 9 catalytic" evidence="17">
    <location>
        <begin position="17"/>
        <end position="185"/>
    </location>
</feature>
<feature type="chain" id="PRO_5004651315" description="lytic cellulose monooxygenase (C4-dehydrogenating)" evidence="16">
    <location>
        <begin position="17"/>
        <end position="201"/>
    </location>
</feature>
<dbReference type="InterPro" id="IPR005103">
    <property type="entry name" value="AA9_LPMO"/>
</dbReference>
<keyword evidence="10" id="KW-1015">Disulfide bond</keyword>
<dbReference type="Proteomes" id="UP000018144">
    <property type="component" value="Unassembled WGS sequence"/>
</dbReference>
<keyword evidence="5 16" id="KW-0732">Signal</keyword>
<evidence type="ECO:0000256" key="11">
    <source>
        <dbReference type="ARBA" id="ARBA00023277"/>
    </source>
</evidence>
<dbReference type="STRING" id="1076935.U4L5V7"/>
<keyword evidence="9" id="KW-0503">Monooxygenase</keyword>
<evidence type="ECO:0000256" key="13">
    <source>
        <dbReference type="ARBA" id="ARBA00044502"/>
    </source>
</evidence>
<dbReference type="EC" id="1.14.99.56" evidence="15"/>
<feature type="signal peptide" evidence="16">
    <location>
        <begin position="1"/>
        <end position="16"/>
    </location>
</feature>
<dbReference type="eggNOG" id="ENOG502SKBC">
    <property type="taxonomic scope" value="Eukaryota"/>
</dbReference>
<evidence type="ECO:0000313" key="18">
    <source>
        <dbReference type="EMBL" id="CCX12196.1"/>
    </source>
</evidence>
<gene>
    <name evidence="18" type="ORF">PCON_11790</name>
</gene>
<keyword evidence="12" id="KW-0624">Polysaccharide degradation</keyword>
<keyword evidence="19" id="KW-1185">Reference proteome</keyword>
<organism evidence="18 19">
    <name type="scientific">Pyronema omphalodes (strain CBS 100304)</name>
    <name type="common">Pyronema confluens</name>
    <dbReference type="NCBI Taxonomy" id="1076935"/>
    <lineage>
        <taxon>Eukaryota</taxon>
        <taxon>Fungi</taxon>
        <taxon>Dikarya</taxon>
        <taxon>Ascomycota</taxon>
        <taxon>Pezizomycotina</taxon>
        <taxon>Pezizomycetes</taxon>
        <taxon>Pezizales</taxon>
        <taxon>Pyronemataceae</taxon>
        <taxon>Pyronema</taxon>
    </lineage>
</organism>
<keyword evidence="3" id="KW-0964">Secreted</keyword>
<evidence type="ECO:0000256" key="4">
    <source>
        <dbReference type="ARBA" id="ARBA00022723"/>
    </source>
</evidence>
<name>U4L5V7_PYROM</name>
<evidence type="ECO:0000256" key="12">
    <source>
        <dbReference type="ARBA" id="ARBA00023326"/>
    </source>
</evidence>
<evidence type="ECO:0000256" key="2">
    <source>
        <dbReference type="ARBA" id="ARBA00004613"/>
    </source>
</evidence>
<keyword evidence="6" id="KW-0136">Cellulose degradation</keyword>
<sequence length="201" mass="21996">MNLILLPLLFTPGVLGHGFLQSIIVNGVSYSGWAPYSDPYITPLPPRYTRHFPDNGPVPDFTTPDITCKQGNVPIPYNISIPAGSSVKFQWDQWGSSHSGPVMTYIARCPGDFSTCKADTGNVWVKIDEWAYKPDQTPPWGSDKLAANGASWTVTIPKTLQAGNYLLRHEILGLHVAGTRMGAQVNFLIGYLKDNLSNYGG</sequence>
<keyword evidence="4" id="KW-0479">Metal-binding</keyword>
<dbReference type="PANTHER" id="PTHR33353">
    <property type="entry name" value="PUTATIVE (AFU_ORTHOLOGUE AFUA_1G12560)-RELATED"/>
    <property type="match status" value="1"/>
</dbReference>
<dbReference type="CDD" id="cd21175">
    <property type="entry name" value="LPMO_AA9"/>
    <property type="match status" value="1"/>
</dbReference>
<evidence type="ECO:0000256" key="9">
    <source>
        <dbReference type="ARBA" id="ARBA00023033"/>
    </source>
</evidence>
<dbReference type="Gene3D" id="2.70.50.70">
    <property type="match status" value="1"/>
</dbReference>
<dbReference type="OMA" id="KIDEWAY"/>
<evidence type="ECO:0000256" key="14">
    <source>
        <dbReference type="ARBA" id="ARBA00045077"/>
    </source>
</evidence>
<comment type="similarity">
    <text evidence="13">Belongs to the polysaccharide monooxygenase AA9 family.</text>
</comment>
<comment type="catalytic activity">
    <reaction evidence="14">
        <text>[(1-&gt;4)-beta-D-glucosyl]n+m + reduced acceptor + O2 = 4-dehydro-beta-D-glucosyl-[(1-&gt;4)-beta-D-glucosyl]n-1 + [(1-&gt;4)-beta-D-glucosyl]m + acceptor + H2O.</text>
        <dbReference type="EC" id="1.14.99.56"/>
    </reaction>
</comment>
<dbReference type="GO" id="GO:0046872">
    <property type="term" value="F:metal ion binding"/>
    <property type="evidence" value="ECO:0007669"/>
    <property type="project" value="UniProtKB-KW"/>
</dbReference>
<dbReference type="InterPro" id="IPR049892">
    <property type="entry name" value="AA9"/>
</dbReference>